<feature type="transmembrane region" description="Helical" evidence="1">
    <location>
        <begin position="126"/>
        <end position="146"/>
    </location>
</feature>
<feature type="transmembrane region" description="Helical" evidence="1">
    <location>
        <begin position="44"/>
        <end position="63"/>
    </location>
</feature>
<gene>
    <name evidence="2" type="ORF">SDC9_156399</name>
</gene>
<accession>A0A645F4B1</accession>
<evidence type="ECO:0000313" key="2">
    <source>
        <dbReference type="EMBL" id="MPN09111.1"/>
    </source>
</evidence>
<dbReference type="InterPro" id="IPR045407">
    <property type="entry name" value="DUF6512"/>
</dbReference>
<proteinExistence type="predicted"/>
<feature type="transmembrane region" description="Helical" evidence="1">
    <location>
        <begin position="69"/>
        <end position="87"/>
    </location>
</feature>
<keyword evidence="1" id="KW-0812">Transmembrane</keyword>
<protein>
    <submittedName>
        <fullName evidence="2">Uncharacterized protein</fullName>
    </submittedName>
</protein>
<keyword evidence="1" id="KW-0472">Membrane</keyword>
<comment type="caution">
    <text evidence="2">The sequence shown here is derived from an EMBL/GenBank/DDBJ whole genome shotgun (WGS) entry which is preliminary data.</text>
</comment>
<dbReference type="Pfam" id="PF20122">
    <property type="entry name" value="DUF6512"/>
    <property type="match status" value="1"/>
</dbReference>
<dbReference type="EMBL" id="VSSQ01055205">
    <property type="protein sequence ID" value="MPN09111.1"/>
    <property type="molecule type" value="Genomic_DNA"/>
</dbReference>
<keyword evidence="1" id="KW-1133">Transmembrane helix</keyword>
<name>A0A645F4B1_9ZZZZ</name>
<feature type="transmembrane region" description="Helical" evidence="1">
    <location>
        <begin position="6"/>
        <end position="23"/>
    </location>
</feature>
<organism evidence="2">
    <name type="scientific">bioreactor metagenome</name>
    <dbReference type="NCBI Taxonomy" id="1076179"/>
    <lineage>
        <taxon>unclassified sequences</taxon>
        <taxon>metagenomes</taxon>
        <taxon>ecological metagenomes</taxon>
    </lineage>
</organism>
<sequence length="183" mass="20928">MPEFCGFFFIVIAGTVFHFLYDWSGHKKIFAYLCAVNESTWEHMKMVFGPAFLWMLGELPFLWNHPNFFVAKLLSVLLPGITIPLFFYTYKYILGYHTLTLDISNFIFSVALGQSCSRLVLQTAPLPFPVVALSLLFLVVVLAAYLRFTLHPPRTFLFLDPISGLTGLAAHMEIDRIRKITPK</sequence>
<reference evidence="2" key="1">
    <citation type="submission" date="2019-08" db="EMBL/GenBank/DDBJ databases">
        <authorList>
            <person name="Kucharzyk K."/>
            <person name="Murdoch R.W."/>
            <person name="Higgins S."/>
            <person name="Loffler F."/>
        </authorList>
    </citation>
    <scope>NUCLEOTIDE SEQUENCE</scope>
</reference>
<dbReference type="AlphaFoldDB" id="A0A645F4B1"/>
<evidence type="ECO:0000256" key="1">
    <source>
        <dbReference type="SAM" id="Phobius"/>
    </source>
</evidence>